<evidence type="ECO:0000313" key="4">
    <source>
        <dbReference type="Proteomes" id="UP000271624"/>
    </source>
</evidence>
<accession>A0A3S1AIT8</accession>
<dbReference type="InterPro" id="IPR012341">
    <property type="entry name" value="6hp_glycosidase-like_sf"/>
</dbReference>
<comment type="caution">
    <text evidence="3">The sequence shown here is derived from an EMBL/GenBank/DDBJ whole genome shotgun (WGS) entry which is preliminary data.</text>
</comment>
<dbReference type="GO" id="GO:0005975">
    <property type="term" value="P:carbohydrate metabolic process"/>
    <property type="evidence" value="ECO:0007669"/>
    <property type="project" value="InterPro"/>
</dbReference>
<dbReference type="Pfam" id="PF07221">
    <property type="entry name" value="GlcNAc_2-epim"/>
    <property type="match status" value="1"/>
</dbReference>
<evidence type="ECO:0000256" key="2">
    <source>
        <dbReference type="ARBA" id="ARBA00023235"/>
    </source>
</evidence>
<gene>
    <name evidence="3" type="ORF">DSM106972_064670</name>
</gene>
<dbReference type="AlphaFoldDB" id="A0A3S1AIT8"/>
<dbReference type="PANTHER" id="PTHR15108">
    <property type="entry name" value="N-ACYLGLUCOSAMINE-2-EPIMERASE"/>
    <property type="match status" value="1"/>
</dbReference>
<evidence type="ECO:0000256" key="1">
    <source>
        <dbReference type="ARBA" id="ARBA00008558"/>
    </source>
</evidence>
<proteinExistence type="inferred from homology"/>
<name>A0A3S1AIT8_9CYAN</name>
<comment type="similarity">
    <text evidence="1">Belongs to the N-acylglucosamine 2-epimerase family.</text>
</comment>
<organism evidence="3 4">
    <name type="scientific">Dulcicalothrix desertica PCC 7102</name>
    <dbReference type="NCBI Taxonomy" id="232991"/>
    <lineage>
        <taxon>Bacteria</taxon>
        <taxon>Bacillati</taxon>
        <taxon>Cyanobacteriota</taxon>
        <taxon>Cyanophyceae</taxon>
        <taxon>Nostocales</taxon>
        <taxon>Calotrichaceae</taxon>
        <taxon>Dulcicalothrix</taxon>
    </lineage>
</organism>
<dbReference type="Gene3D" id="1.50.10.10">
    <property type="match status" value="1"/>
</dbReference>
<dbReference type="InterPro" id="IPR010819">
    <property type="entry name" value="AGE/CE"/>
</dbReference>
<dbReference type="OrthoDB" id="5141876at2"/>
<evidence type="ECO:0000313" key="3">
    <source>
        <dbReference type="EMBL" id="RUT01844.1"/>
    </source>
</evidence>
<dbReference type="InterPro" id="IPR008928">
    <property type="entry name" value="6-hairpin_glycosidase_sf"/>
</dbReference>
<reference evidence="3" key="2">
    <citation type="journal article" date="2019" name="Genome Biol. Evol.">
        <title>Day and night: Metabolic profiles and evolutionary relationships of six axenic non-marine cyanobacteria.</title>
        <authorList>
            <person name="Will S.E."/>
            <person name="Henke P."/>
            <person name="Boedeker C."/>
            <person name="Huang S."/>
            <person name="Brinkmann H."/>
            <person name="Rohde M."/>
            <person name="Jarek M."/>
            <person name="Friedl T."/>
            <person name="Seufert S."/>
            <person name="Schumacher M."/>
            <person name="Overmann J."/>
            <person name="Neumann-Schaal M."/>
            <person name="Petersen J."/>
        </authorList>
    </citation>
    <scope>NUCLEOTIDE SEQUENCE [LARGE SCALE GENOMIC DNA]</scope>
    <source>
        <strain evidence="3">PCC 7102</strain>
    </source>
</reference>
<reference evidence="3" key="1">
    <citation type="submission" date="2018-12" db="EMBL/GenBank/DDBJ databases">
        <authorList>
            <person name="Will S."/>
            <person name="Neumann-Schaal M."/>
            <person name="Henke P."/>
        </authorList>
    </citation>
    <scope>NUCLEOTIDE SEQUENCE</scope>
    <source>
        <strain evidence="3">PCC 7102</strain>
    </source>
</reference>
<sequence>MKTRFSASVALMGTITAIQSEKGTFDIKCRSGDEFTVSIGTETNFRVLKNLDGLERDRVPTPSDFNSKDPAQTVKKYIRLGRLVALYGVYLEDKEKAQFDARTVHILNSEDGEYLFEATHWWLNQISRLADTWLQDMFGDKPNYQLNINDYTLYRTNLGIAGEPTDDTIQECATLSRLTYGFSSAYLLTGCERYLHAARAGVEYQRETFRSLSHDGKYCFWAHGKRGSKLIVPSTNQEDKNTIPLYEQIYALAGLAQYYRITQEWEVLEDIKRTVHTFNKFYLDTSEYGGHFSHLDYATLTTDSDALNRDDDGYRNKSKKNWNSIGDHIPAYLINLILALNPIPKSADTQFLIEFVDICKKMLDEQTKLIVEKFPDANPEIPYINERFFHDWTPDQTWGWQQNRAIIGHNHKIAWNLTRVANATSDLKQAEKIMKFAEKLGRDMAVYGVDQFRGGIFDCVERQPKNGMPVDFVWGNTKDFWQQEQAILAYLILYGYTNNEEYLCLAREMMAFWNLFFLNHDYGGIYFRVTDDGLPYILGDHGKKAGHAISGYHAFELNFLAHIYISTYVKKEPFCLYFKPDAKSRRLSINVLPDFFKPGTLEIKRITIDGIERTNIDPDNFQIELSKEEIGAEIVVEFVPIT</sequence>
<keyword evidence="2" id="KW-0413">Isomerase</keyword>
<keyword evidence="4" id="KW-1185">Reference proteome</keyword>
<dbReference type="EMBL" id="RSCL01000018">
    <property type="protein sequence ID" value="RUT01844.1"/>
    <property type="molecule type" value="Genomic_DNA"/>
</dbReference>
<evidence type="ECO:0008006" key="5">
    <source>
        <dbReference type="Google" id="ProtNLM"/>
    </source>
</evidence>
<dbReference type="GO" id="GO:0016853">
    <property type="term" value="F:isomerase activity"/>
    <property type="evidence" value="ECO:0007669"/>
    <property type="project" value="UniProtKB-KW"/>
</dbReference>
<dbReference type="SUPFAM" id="SSF48208">
    <property type="entry name" value="Six-hairpin glycosidases"/>
    <property type="match status" value="1"/>
</dbReference>
<dbReference type="RefSeq" id="WP_127084652.1">
    <property type="nucleotide sequence ID" value="NZ_RSCL01000018.1"/>
</dbReference>
<dbReference type="Proteomes" id="UP000271624">
    <property type="component" value="Unassembled WGS sequence"/>
</dbReference>
<protein>
    <recommendedName>
        <fullName evidence="5">N-acyl-D-glucosamine 2-epimerase</fullName>
    </recommendedName>
</protein>